<proteinExistence type="predicted"/>
<feature type="region of interest" description="Disordered" evidence="1">
    <location>
        <begin position="23"/>
        <end position="42"/>
    </location>
</feature>
<dbReference type="EMBL" id="JAPNKA010000001">
    <property type="protein sequence ID" value="MCY1075010.1"/>
    <property type="molecule type" value="Genomic_DNA"/>
</dbReference>
<evidence type="ECO:0000313" key="3">
    <source>
        <dbReference type="Proteomes" id="UP001207654"/>
    </source>
</evidence>
<name>A0ABT4A056_9BACT</name>
<dbReference type="PROSITE" id="PS51257">
    <property type="entry name" value="PROKAR_LIPOPROTEIN"/>
    <property type="match status" value="1"/>
</dbReference>
<keyword evidence="3" id="KW-1185">Reference proteome</keyword>
<dbReference type="RefSeq" id="WP_267533961.1">
    <property type="nucleotide sequence ID" value="NZ_JAPNKA010000001.1"/>
</dbReference>
<evidence type="ECO:0008006" key="4">
    <source>
        <dbReference type="Google" id="ProtNLM"/>
    </source>
</evidence>
<comment type="caution">
    <text evidence="2">The sequence shown here is derived from an EMBL/GenBank/DDBJ whole genome shotgun (WGS) entry which is preliminary data.</text>
</comment>
<dbReference type="Proteomes" id="UP001207654">
    <property type="component" value="Unassembled WGS sequence"/>
</dbReference>
<organism evidence="2 3">
    <name type="scientific">Archangium lansingense</name>
    <dbReference type="NCBI Taxonomy" id="2995310"/>
    <lineage>
        <taxon>Bacteria</taxon>
        <taxon>Pseudomonadati</taxon>
        <taxon>Myxococcota</taxon>
        <taxon>Myxococcia</taxon>
        <taxon>Myxococcales</taxon>
        <taxon>Cystobacterineae</taxon>
        <taxon>Archangiaceae</taxon>
        <taxon>Archangium</taxon>
    </lineage>
</organism>
<gene>
    <name evidence="2" type="ORF">OV287_10950</name>
</gene>
<evidence type="ECO:0000256" key="1">
    <source>
        <dbReference type="SAM" id="MobiDB-lite"/>
    </source>
</evidence>
<sequence length="317" mass="33126">MKTSHRAWPLFLAVWVLGCDSSTPAPSDDSEDTDTSELTYSPCDASKRAGQFIVELGEGYTAVQGRVLSGVVPANVRQVEAQEGECRLLRGRTLFCEPACGASQTCGEEGVCIPYPTARNVGSVRVRGLKSELSLSPSSARFYSSSGTTLPHPGFDEGASIKLVAAGSEVESFTLRGQGVSALVVPEEAMTLERSKPATVSWAPSTSAAAARIQLVVDLAHHGGIAASLECDGLPDTGSYTLPAGMISKLLDVGVAGFPKITISRRSADSADTSVGCVELLVLSQVDREILIPGLVSCSGDEDCPEGKTCQPDLTCQ</sequence>
<reference evidence="2 3" key="1">
    <citation type="submission" date="2022-11" db="EMBL/GenBank/DDBJ databases">
        <title>Minimal conservation of predation-associated metabolite biosynthetic gene clusters underscores biosynthetic potential of Myxococcota including descriptions for ten novel species: Archangium lansinium sp. nov., Myxococcus landrumus sp. nov., Nannocystis bai.</title>
        <authorList>
            <person name="Ahearne A."/>
            <person name="Stevens C."/>
            <person name="Phillips K."/>
        </authorList>
    </citation>
    <scope>NUCLEOTIDE SEQUENCE [LARGE SCALE GENOMIC DNA]</scope>
    <source>
        <strain evidence="2 3">MIWBW</strain>
    </source>
</reference>
<accession>A0ABT4A056</accession>
<evidence type="ECO:0000313" key="2">
    <source>
        <dbReference type="EMBL" id="MCY1075010.1"/>
    </source>
</evidence>
<protein>
    <recommendedName>
        <fullName evidence="4">Lipoprotein</fullName>
    </recommendedName>
</protein>